<evidence type="ECO:0000313" key="1">
    <source>
        <dbReference type="EMBL" id="KAH9485943.1"/>
    </source>
</evidence>
<proteinExistence type="predicted"/>
<dbReference type="EMBL" id="JAFIQS020000001">
    <property type="protein sequence ID" value="KAH9485943.1"/>
    <property type="molecule type" value="Genomic_DNA"/>
</dbReference>
<comment type="caution">
    <text evidence="1">The sequence shown here is derived from an EMBL/GenBank/DDBJ whole genome shotgun (WGS) entry which is preliminary data.</text>
</comment>
<keyword evidence="2" id="KW-1185">Reference proteome</keyword>
<name>A0ACB8HD60_PSICU</name>
<dbReference type="Proteomes" id="UP000664032">
    <property type="component" value="Unassembled WGS sequence"/>
</dbReference>
<evidence type="ECO:0000313" key="2">
    <source>
        <dbReference type="Proteomes" id="UP000664032"/>
    </source>
</evidence>
<protein>
    <submittedName>
        <fullName evidence="1">26S proteasome non-ATPase regulatory subunit 11-like protein</fullName>
    </submittedName>
</protein>
<gene>
    <name evidence="1" type="ORF">JR316_0000003</name>
</gene>
<accession>A0ACB8HD60</accession>
<organism evidence="1 2">
    <name type="scientific">Psilocybe cubensis</name>
    <name type="common">Psychedelic mushroom</name>
    <name type="synonym">Stropharia cubensis</name>
    <dbReference type="NCBI Taxonomy" id="181762"/>
    <lineage>
        <taxon>Eukaryota</taxon>
        <taxon>Fungi</taxon>
        <taxon>Dikarya</taxon>
        <taxon>Basidiomycota</taxon>
        <taxon>Agaricomycotina</taxon>
        <taxon>Agaricomycetes</taxon>
        <taxon>Agaricomycetidae</taxon>
        <taxon>Agaricales</taxon>
        <taxon>Agaricineae</taxon>
        <taxon>Strophariaceae</taxon>
        <taxon>Psilocybe</taxon>
    </lineage>
</organism>
<sequence length="236" mass="26104">MGFDLRFGRPVNIEQRGLVTESLSTPTQRIDFPRAADLPNLYIECLNTLAQRIDFPRAVHLLFYSSDAMYQFPANCHLPNLYIKICLNARTQCIDFPRGDLLEDIKGELVTNYDSQLALIKTLLTELSLSPSFPHPPSDAHTHTHRHISVSLTSFSTAASSIYGPPYLQSQTDMQSCILHAKGKDYSTVSSSFFEAFKNLSAAGMKDSSAAGGKVQDKEEKARAKEVGGDTKNEQG</sequence>
<reference evidence="1" key="1">
    <citation type="submission" date="2021-10" db="EMBL/GenBank/DDBJ databases">
        <title>Psilocybe cubensis genome.</title>
        <authorList>
            <person name="Mckernan K.J."/>
            <person name="Crawford S."/>
            <person name="Trippe A."/>
            <person name="Kane L.T."/>
            <person name="Mclaughlin S."/>
        </authorList>
    </citation>
    <scope>NUCLEOTIDE SEQUENCE</scope>
    <source>
        <strain evidence="1">MGC-MH-2018</strain>
    </source>
</reference>